<dbReference type="EMBL" id="CP029554">
    <property type="protein sequence ID" value="AXE35110.1"/>
    <property type="molecule type" value="Genomic_DNA"/>
</dbReference>
<reference evidence="6 7" key="1">
    <citation type="submission" date="2018-05" db="EMBL/GenBank/DDBJ databases">
        <title>Genome sequencing, assembly and analysis of the novel insecticidal bacterium, Chromobacterium phragmitis.</title>
        <authorList>
            <person name="Sparks M.E."/>
            <person name="Blackburn M.B."/>
            <person name="Gundersen-Rindal D.E."/>
        </authorList>
    </citation>
    <scope>NUCLEOTIDE SEQUENCE [LARGE SCALE GENOMIC DNA]</scope>
    <source>
        <strain evidence="6">IIBBL 274-1</strain>
    </source>
</reference>
<sequence length="472" mass="50759">MSSPRKTTPFLRSHLAWSLGGFNLLVLLSIVDDYLLPPVASHAIGLLLMIATVALSYWLWKKSGHIFLLLNTLTRQLGLACSGELHHRSTQTREMGEVGQVAWQLNDFLDLVETYFKEINTCFQEISQGNFSRRPLSQGLPGILSSSLESVNAAIQSMADNDGFVRRNRLSSQLAALNNPHLRQDLAGSQRDLAAISQAMDQVSRITRDNAAGARVSLDSANELSGHLDTIAGSVSSMDTASQMLAQEWQGIESSLADISAIADQTNLLALNAAIEAARAGETGRGFAVVADEVRKLAERSKSTANQVQDVLDSLSSRIGDMQAQASAAGGVAGEVQSSVDSFRQRFSSLAEQSDLVLRQVNAVQQKSQTSLQKVGHVIYKQSAYHAIEEAQTDSPPLELEPWLEGDGAALFGSAAQNLRPSLSLLRQQVDAALRAAGQNGQLDEAAIVASMRAVEQASEKLQASLEDLAGR</sequence>
<dbReference type="Gene3D" id="1.10.287.950">
    <property type="entry name" value="Methyl-accepting chemotaxis protein"/>
    <property type="match status" value="1"/>
</dbReference>
<gene>
    <name evidence="6" type="ORF">DK843_12915</name>
</gene>
<evidence type="ECO:0000259" key="5">
    <source>
        <dbReference type="PROSITE" id="PS50111"/>
    </source>
</evidence>
<dbReference type="Pfam" id="PF00015">
    <property type="entry name" value="MCPsignal"/>
    <property type="match status" value="1"/>
</dbReference>
<dbReference type="GO" id="GO:0004888">
    <property type="term" value="F:transmembrane signaling receptor activity"/>
    <property type="evidence" value="ECO:0007669"/>
    <property type="project" value="InterPro"/>
</dbReference>
<dbReference type="InterPro" id="IPR004090">
    <property type="entry name" value="Chemotax_Me-accpt_rcpt"/>
</dbReference>
<dbReference type="PANTHER" id="PTHR32089:SF112">
    <property type="entry name" value="LYSOZYME-LIKE PROTEIN-RELATED"/>
    <property type="match status" value="1"/>
</dbReference>
<evidence type="ECO:0000313" key="7">
    <source>
        <dbReference type="Proteomes" id="UP000252038"/>
    </source>
</evidence>
<dbReference type="InterPro" id="IPR004089">
    <property type="entry name" value="MCPsignal_dom"/>
</dbReference>
<evidence type="ECO:0000256" key="3">
    <source>
        <dbReference type="PROSITE-ProRule" id="PRU00284"/>
    </source>
</evidence>
<protein>
    <submittedName>
        <fullName evidence="6">Chemotaxis protein</fullName>
    </submittedName>
</protein>
<feature type="domain" description="Methyl-accepting transducer" evidence="5">
    <location>
        <begin position="193"/>
        <end position="389"/>
    </location>
</feature>
<keyword evidence="4" id="KW-0472">Membrane</keyword>
<evidence type="ECO:0000256" key="1">
    <source>
        <dbReference type="ARBA" id="ARBA00023224"/>
    </source>
</evidence>
<dbReference type="SMART" id="SM00283">
    <property type="entry name" value="MA"/>
    <property type="match status" value="1"/>
</dbReference>
<dbReference type="GO" id="GO:0016020">
    <property type="term" value="C:membrane"/>
    <property type="evidence" value="ECO:0007669"/>
    <property type="project" value="InterPro"/>
</dbReference>
<name>A0A344UIL2_9NEIS</name>
<dbReference type="GO" id="GO:0006935">
    <property type="term" value="P:chemotaxis"/>
    <property type="evidence" value="ECO:0007669"/>
    <property type="project" value="InterPro"/>
</dbReference>
<dbReference type="PRINTS" id="PR00260">
    <property type="entry name" value="CHEMTRNSDUCR"/>
</dbReference>
<keyword evidence="4" id="KW-0812">Transmembrane</keyword>
<keyword evidence="1 3" id="KW-0807">Transducer</keyword>
<feature type="transmembrane region" description="Helical" evidence="4">
    <location>
        <begin position="12"/>
        <end position="31"/>
    </location>
</feature>
<evidence type="ECO:0000313" key="6">
    <source>
        <dbReference type="EMBL" id="AXE35110.1"/>
    </source>
</evidence>
<keyword evidence="4" id="KW-1133">Transmembrane helix</keyword>
<dbReference type="AlphaFoldDB" id="A0A344UIL2"/>
<comment type="similarity">
    <text evidence="2">Belongs to the methyl-accepting chemotaxis (MCP) protein family.</text>
</comment>
<organism evidence="6 7">
    <name type="scientific">Chromobacterium phragmitis</name>
    <dbReference type="NCBI Taxonomy" id="2202141"/>
    <lineage>
        <taxon>Bacteria</taxon>
        <taxon>Pseudomonadati</taxon>
        <taxon>Pseudomonadota</taxon>
        <taxon>Betaproteobacteria</taxon>
        <taxon>Neisseriales</taxon>
        <taxon>Chromobacteriaceae</taxon>
        <taxon>Chromobacterium</taxon>
    </lineage>
</organism>
<dbReference type="Proteomes" id="UP000252038">
    <property type="component" value="Chromosome"/>
</dbReference>
<dbReference type="SUPFAM" id="SSF58104">
    <property type="entry name" value="Methyl-accepting chemotaxis protein (MCP) signaling domain"/>
    <property type="match status" value="1"/>
</dbReference>
<accession>A0A344UIL2</accession>
<dbReference type="PROSITE" id="PS50111">
    <property type="entry name" value="CHEMOTAXIS_TRANSDUC_2"/>
    <property type="match status" value="1"/>
</dbReference>
<dbReference type="KEGG" id="chrb:DK843_12915"/>
<dbReference type="PANTHER" id="PTHR32089">
    <property type="entry name" value="METHYL-ACCEPTING CHEMOTAXIS PROTEIN MCPB"/>
    <property type="match status" value="1"/>
</dbReference>
<evidence type="ECO:0000256" key="2">
    <source>
        <dbReference type="ARBA" id="ARBA00029447"/>
    </source>
</evidence>
<dbReference type="RefSeq" id="WP_114073445.1">
    <property type="nucleotide sequence ID" value="NZ_CP029554.1"/>
</dbReference>
<proteinExistence type="inferred from homology"/>
<dbReference type="GO" id="GO:0007165">
    <property type="term" value="P:signal transduction"/>
    <property type="evidence" value="ECO:0007669"/>
    <property type="project" value="UniProtKB-KW"/>
</dbReference>
<feature type="transmembrane region" description="Helical" evidence="4">
    <location>
        <begin position="43"/>
        <end position="60"/>
    </location>
</feature>
<evidence type="ECO:0000256" key="4">
    <source>
        <dbReference type="SAM" id="Phobius"/>
    </source>
</evidence>